<accession>A0A0D0D857</accession>
<organism evidence="1 2">
    <name type="scientific">Paxillus rubicundulus Ve08.2h10</name>
    <dbReference type="NCBI Taxonomy" id="930991"/>
    <lineage>
        <taxon>Eukaryota</taxon>
        <taxon>Fungi</taxon>
        <taxon>Dikarya</taxon>
        <taxon>Basidiomycota</taxon>
        <taxon>Agaricomycotina</taxon>
        <taxon>Agaricomycetes</taxon>
        <taxon>Agaricomycetidae</taxon>
        <taxon>Boletales</taxon>
        <taxon>Paxilineae</taxon>
        <taxon>Paxillaceae</taxon>
        <taxon>Paxillus</taxon>
    </lineage>
</organism>
<reference evidence="1 2" key="1">
    <citation type="submission" date="2014-04" db="EMBL/GenBank/DDBJ databases">
        <authorList>
            <consortium name="DOE Joint Genome Institute"/>
            <person name="Kuo A."/>
            <person name="Kohler A."/>
            <person name="Jargeat P."/>
            <person name="Nagy L.G."/>
            <person name="Floudas D."/>
            <person name="Copeland A."/>
            <person name="Barry K.W."/>
            <person name="Cichocki N."/>
            <person name="Veneault-Fourrey C."/>
            <person name="LaButti K."/>
            <person name="Lindquist E.A."/>
            <person name="Lipzen A."/>
            <person name="Lundell T."/>
            <person name="Morin E."/>
            <person name="Murat C."/>
            <person name="Sun H."/>
            <person name="Tunlid A."/>
            <person name="Henrissat B."/>
            <person name="Grigoriev I.V."/>
            <person name="Hibbett D.S."/>
            <person name="Martin F."/>
            <person name="Nordberg H.P."/>
            <person name="Cantor M.N."/>
            <person name="Hua S.X."/>
        </authorList>
    </citation>
    <scope>NUCLEOTIDE SEQUENCE [LARGE SCALE GENOMIC DNA]</scope>
    <source>
        <strain evidence="1 2">Ve08.2h10</strain>
    </source>
</reference>
<dbReference type="InParanoid" id="A0A0D0D857"/>
<dbReference type="Proteomes" id="UP000054538">
    <property type="component" value="Unassembled WGS sequence"/>
</dbReference>
<evidence type="ECO:0000313" key="1">
    <source>
        <dbReference type="EMBL" id="KIK79871.1"/>
    </source>
</evidence>
<gene>
    <name evidence="1" type="ORF">PAXRUDRAFT_16091</name>
</gene>
<protein>
    <submittedName>
        <fullName evidence="1">Uncharacterized protein</fullName>
    </submittedName>
</protein>
<dbReference type="HOGENOM" id="CLU_1696085_0_0_1"/>
<dbReference type="EMBL" id="KN826161">
    <property type="protein sequence ID" value="KIK79871.1"/>
    <property type="molecule type" value="Genomic_DNA"/>
</dbReference>
<keyword evidence="2" id="KW-1185">Reference proteome</keyword>
<sequence length="155" mass="17468">MYQRTSLAIGPRPHIAPISVRIRYNLGLFLDLFRPHTGCRDLPAWVLNHASSPIDPEELWLLRFQLAGTTSGEVGSSLDPALGTPLPNQGLEVYVRQAGARTIEHKIWESSYQRHEMCRRSTAIVPRSIHERSSIGSPRSSCYQDFLSIEWMAIG</sequence>
<name>A0A0D0D857_9AGAM</name>
<dbReference type="AlphaFoldDB" id="A0A0D0D857"/>
<evidence type="ECO:0000313" key="2">
    <source>
        <dbReference type="Proteomes" id="UP000054538"/>
    </source>
</evidence>
<proteinExistence type="predicted"/>
<reference evidence="2" key="2">
    <citation type="submission" date="2015-01" db="EMBL/GenBank/DDBJ databases">
        <title>Evolutionary Origins and Diversification of the Mycorrhizal Mutualists.</title>
        <authorList>
            <consortium name="DOE Joint Genome Institute"/>
            <consortium name="Mycorrhizal Genomics Consortium"/>
            <person name="Kohler A."/>
            <person name="Kuo A."/>
            <person name="Nagy L.G."/>
            <person name="Floudas D."/>
            <person name="Copeland A."/>
            <person name="Barry K.W."/>
            <person name="Cichocki N."/>
            <person name="Veneault-Fourrey C."/>
            <person name="LaButti K."/>
            <person name="Lindquist E.A."/>
            <person name="Lipzen A."/>
            <person name="Lundell T."/>
            <person name="Morin E."/>
            <person name="Murat C."/>
            <person name="Riley R."/>
            <person name="Ohm R."/>
            <person name="Sun H."/>
            <person name="Tunlid A."/>
            <person name="Henrissat B."/>
            <person name="Grigoriev I.V."/>
            <person name="Hibbett D.S."/>
            <person name="Martin F."/>
        </authorList>
    </citation>
    <scope>NUCLEOTIDE SEQUENCE [LARGE SCALE GENOMIC DNA]</scope>
    <source>
        <strain evidence="2">Ve08.2h10</strain>
    </source>
</reference>